<name>A0ABU7CML9_9TELE</name>
<sequence>MPQPAPCLTSLALELDPVSVNRFTPQPSHWFIQPEPAWLSSLPGIIEKRTPTALSVPATASADSPEDLDQSAIQIQSVGLFPINCLDHILFWILNLIPRLRRLVA</sequence>
<comment type="caution">
    <text evidence="1">The sequence shown here is derived from an EMBL/GenBank/DDBJ whole genome shotgun (WGS) entry which is preliminary data.</text>
</comment>
<dbReference type="Proteomes" id="UP001345963">
    <property type="component" value="Unassembled WGS sequence"/>
</dbReference>
<gene>
    <name evidence="1" type="ORF">ATANTOWER_026863</name>
</gene>
<organism evidence="1 2">
    <name type="scientific">Ataeniobius toweri</name>
    <dbReference type="NCBI Taxonomy" id="208326"/>
    <lineage>
        <taxon>Eukaryota</taxon>
        <taxon>Metazoa</taxon>
        <taxon>Chordata</taxon>
        <taxon>Craniata</taxon>
        <taxon>Vertebrata</taxon>
        <taxon>Euteleostomi</taxon>
        <taxon>Actinopterygii</taxon>
        <taxon>Neopterygii</taxon>
        <taxon>Teleostei</taxon>
        <taxon>Neoteleostei</taxon>
        <taxon>Acanthomorphata</taxon>
        <taxon>Ovalentaria</taxon>
        <taxon>Atherinomorphae</taxon>
        <taxon>Cyprinodontiformes</taxon>
        <taxon>Goodeidae</taxon>
        <taxon>Ataeniobius</taxon>
    </lineage>
</organism>
<evidence type="ECO:0000313" key="2">
    <source>
        <dbReference type="Proteomes" id="UP001345963"/>
    </source>
</evidence>
<proteinExistence type="predicted"/>
<dbReference type="EMBL" id="JAHUTI010094952">
    <property type="protein sequence ID" value="MED6262828.1"/>
    <property type="molecule type" value="Genomic_DNA"/>
</dbReference>
<protein>
    <submittedName>
        <fullName evidence="1">Uncharacterized protein</fullName>
    </submittedName>
</protein>
<keyword evidence="2" id="KW-1185">Reference proteome</keyword>
<evidence type="ECO:0000313" key="1">
    <source>
        <dbReference type="EMBL" id="MED6262828.1"/>
    </source>
</evidence>
<accession>A0ABU7CML9</accession>
<reference evidence="1 2" key="1">
    <citation type="submission" date="2021-07" db="EMBL/GenBank/DDBJ databases">
        <authorList>
            <person name="Palmer J.M."/>
        </authorList>
    </citation>
    <scope>NUCLEOTIDE SEQUENCE [LARGE SCALE GENOMIC DNA]</scope>
    <source>
        <strain evidence="1 2">AT_MEX2019</strain>
        <tissue evidence="1">Muscle</tissue>
    </source>
</reference>